<proteinExistence type="predicted"/>
<accession>A0A5J5QVZ8</accession>
<evidence type="ECO:0000313" key="2">
    <source>
        <dbReference type="Proteomes" id="UP000327439"/>
    </source>
</evidence>
<dbReference type="AlphaFoldDB" id="A0A5J5QVZ8"/>
<name>A0A5J5QVZ8_GOSBA</name>
<dbReference type="OrthoDB" id="10455591at2759"/>
<dbReference type="EMBL" id="CM018221">
    <property type="protein sequence ID" value="KAB2020881.1"/>
    <property type="molecule type" value="Genomic_DNA"/>
</dbReference>
<reference evidence="2" key="1">
    <citation type="journal article" date="2020" name="Nat. Genet.">
        <title>Genomic diversifications of five Gossypium allopolyploid species and their impact on cotton improvement.</title>
        <authorList>
            <person name="Chen Z.J."/>
            <person name="Sreedasyam A."/>
            <person name="Ando A."/>
            <person name="Song Q."/>
            <person name="De Santiago L.M."/>
            <person name="Hulse-Kemp A.M."/>
            <person name="Ding M."/>
            <person name="Ye W."/>
            <person name="Kirkbride R.C."/>
            <person name="Jenkins J."/>
            <person name="Plott C."/>
            <person name="Lovell J."/>
            <person name="Lin Y.M."/>
            <person name="Vaughn R."/>
            <person name="Liu B."/>
            <person name="Simpson S."/>
            <person name="Scheffler B.E."/>
            <person name="Wen L."/>
            <person name="Saski C.A."/>
            <person name="Grover C.E."/>
            <person name="Hu G."/>
            <person name="Conover J.L."/>
            <person name="Carlson J.W."/>
            <person name="Shu S."/>
            <person name="Boston L.B."/>
            <person name="Williams M."/>
            <person name="Peterson D.G."/>
            <person name="McGee K."/>
            <person name="Jones D.C."/>
            <person name="Wendel J.F."/>
            <person name="Stelly D.M."/>
            <person name="Grimwood J."/>
            <person name="Schmutz J."/>
        </authorList>
    </citation>
    <scope>NUCLEOTIDE SEQUENCE [LARGE SCALE GENOMIC DNA]</scope>
    <source>
        <strain evidence="2">cv. 3-79</strain>
    </source>
</reference>
<gene>
    <name evidence="1" type="ORF">ES319_D07G099700v1</name>
</gene>
<sequence>MTTPDSGADSGFGEVNGDGKLPFWCKAQLAVADLGCGAR</sequence>
<organism evidence="1 2">
    <name type="scientific">Gossypium barbadense</name>
    <name type="common">Sea Island cotton</name>
    <name type="synonym">Hibiscus barbadensis</name>
    <dbReference type="NCBI Taxonomy" id="3634"/>
    <lineage>
        <taxon>Eukaryota</taxon>
        <taxon>Viridiplantae</taxon>
        <taxon>Streptophyta</taxon>
        <taxon>Embryophyta</taxon>
        <taxon>Tracheophyta</taxon>
        <taxon>Spermatophyta</taxon>
        <taxon>Magnoliopsida</taxon>
        <taxon>eudicotyledons</taxon>
        <taxon>Gunneridae</taxon>
        <taxon>Pentapetalae</taxon>
        <taxon>rosids</taxon>
        <taxon>malvids</taxon>
        <taxon>Malvales</taxon>
        <taxon>Malvaceae</taxon>
        <taxon>Malvoideae</taxon>
        <taxon>Gossypium</taxon>
    </lineage>
</organism>
<protein>
    <submittedName>
        <fullName evidence="1">Uncharacterized protein</fullName>
    </submittedName>
</protein>
<dbReference type="Proteomes" id="UP000327439">
    <property type="component" value="Chromosome D07"/>
</dbReference>
<keyword evidence="2" id="KW-1185">Reference proteome</keyword>
<evidence type="ECO:0000313" key="1">
    <source>
        <dbReference type="EMBL" id="KAB2020881.1"/>
    </source>
</evidence>